<dbReference type="Gene3D" id="2.40.160.20">
    <property type="match status" value="1"/>
</dbReference>
<protein>
    <submittedName>
        <fullName evidence="4">Outer membrane protein beta-barrel domain-containing protein</fullName>
    </submittedName>
</protein>
<evidence type="ECO:0000313" key="5">
    <source>
        <dbReference type="Proteomes" id="UP000190150"/>
    </source>
</evidence>
<evidence type="ECO:0000256" key="1">
    <source>
        <dbReference type="ARBA" id="ARBA00022729"/>
    </source>
</evidence>
<dbReference type="Proteomes" id="UP000190150">
    <property type="component" value="Unassembled WGS sequence"/>
</dbReference>
<name>A0A1T5GAE7_9SPHI</name>
<gene>
    <name evidence="4" type="ORF">SAMN05660841_03898</name>
</gene>
<keyword evidence="1 2" id="KW-0732">Signal</keyword>
<dbReference type="EMBL" id="FUZF01000023">
    <property type="protein sequence ID" value="SKC05453.1"/>
    <property type="molecule type" value="Genomic_DNA"/>
</dbReference>
<keyword evidence="5" id="KW-1185">Reference proteome</keyword>
<organism evidence="4 5">
    <name type="scientific">Sphingobacterium nematocida</name>
    <dbReference type="NCBI Taxonomy" id="1513896"/>
    <lineage>
        <taxon>Bacteria</taxon>
        <taxon>Pseudomonadati</taxon>
        <taxon>Bacteroidota</taxon>
        <taxon>Sphingobacteriia</taxon>
        <taxon>Sphingobacteriales</taxon>
        <taxon>Sphingobacteriaceae</taxon>
        <taxon>Sphingobacterium</taxon>
    </lineage>
</organism>
<evidence type="ECO:0000256" key="2">
    <source>
        <dbReference type="SAM" id="SignalP"/>
    </source>
</evidence>
<dbReference type="AlphaFoldDB" id="A0A1T5GAE7"/>
<dbReference type="STRING" id="1513896.SAMN05660841_03898"/>
<dbReference type="RefSeq" id="WP_176141136.1">
    <property type="nucleotide sequence ID" value="NZ_FUZF01000023.1"/>
</dbReference>
<feature type="chain" id="PRO_5012979029" evidence="2">
    <location>
        <begin position="20"/>
        <end position="186"/>
    </location>
</feature>
<dbReference type="InterPro" id="IPR011250">
    <property type="entry name" value="OMP/PagP_B-barrel"/>
</dbReference>
<dbReference type="SUPFAM" id="SSF56925">
    <property type="entry name" value="OMPA-like"/>
    <property type="match status" value="1"/>
</dbReference>
<evidence type="ECO:0000259" key="3">
    <source>
        <dbReference type="Pfam" id="PF13505"/>
    </source>
</evidence>
<sequence length="186" mass="19814">MKKIFTICFLAVLSLQAMAQTSPIGNGEIRLSYGILPVQEIGTLLGDGIFMGVVGRKVDESKGSGAVSAGYSYNLTPRLSVGADLFWSSTKVTYKDELGDSKWNVYGGLLNAKYTYLNKNKFQLYGKGGVGYAQYSNKEGNIANNFGNVAYQVSPVGVKYGDKIAVYAEFGVGYLGVANAGIAIGI</sequence>
<feature type="signal peptide" evidence="2">
    <location>
        <begin position="1"/>
        <end position="19"/>
    </location>
</feature>
<evidence type="ECO:0000313" key="4">
    <source>
        <dbReference type="EMBL" id="SKC05453.1"/>
    </source>
</evidence>
<feature type="domain" description="Outer membrane protein beta-barrel" evidence="3">
    <location>
        <begin position="6"/>
        <end position="171"/>
    </location>
</feature>
<dbReference type="InterPro" id="IPR027385">
    <property type="entry name" value="Beta-barrel_OMP"/>
</dbReference>
<accession>A0A1T5GAE7</accession>
<reference evidence="5" key="1">
    <citation type="submission" date="2017-02" db="EMBL/GenBank/DDBJ databases">
        <authorList>
            <person name="Varghese N."/>
            <person name="Submissions S."/>
        </authorList>
    </citation>
    <scope>NUCLEOTIDE SEQUENCE [LARGE SCALE GENOMIC DNA]</scope>
    <source>
        <strain evidence="5">DSM 24091</strain>
    </source>
</reference>
<dbReference type="Pfam" id="PF13505">
    <property type="entry name" value="OMP_b-brl"/>
    <property type="match status" value="1"/>
</dbReference>
<proteinExistence type="predicted"/>